<dbReference type="PANTHER" id="PTHR24096">
    <property type="entry name" value="LONG-CHAIN-FATTY-ACID--COA LIGASE"/>
    <property type="match status" value="1"/>
</dbReference>
<organism evidence="5 6">
    <name type="scientific">Cyphellophora europaea (strain CBS 101466)</name>
    <name type="common">Phialophora europaea</name>
    <dbReference type="NCBI Taxonomy" id="1220924"/>
    <lineage>
        <taxon>Eukaryota</taxon>
        <taxon>Fungi</taxon>
        <taxon>Dikarya</taxon>
        <taxon>Ascomycota</taxon>
        <taxon>Pezizomycotina</taxon>
        <taxon>Eurotiomycetes</taxon>
        <taxon>Chaetothyriomycetidae</taxon>
        <taxon>Chaetothyriales</taxon>
        <taxon>Cyphellophoraceae</taxon>
        <taxon>Cyphellophora</taxon>
    </lineage>
</organism>
<evidence type="ECO:0000256" key="1">
    <source>
        <dbReference type="ARBA" id="ARBA00006432"/>
    </source>
</evidence>
<gene>
    <name evidence="5" type="ORF">HMPREF1541_09071</name>
</gene>
<evidence type="ECO:0000256" key="2">
    <source>
        <dbReference type="ARBA" id="ARBA00022598"/>
    </source>
</evidence>
<dbReference type="PANTHER" id="PTHR24096:SF149">
    <property type="entry name" value="AMP-BINDING DOMAIN-CONTAINING PROTEIN-RELATED"/>
    <property type="match status" value="1"/>
</dbReference>
<comment type="similarity">
    <text evidence="1">Belongs to the ATP-dependent AMP-binding enzyme family.</text>
</comment>
<dbReference type="GO" id="GO:0016405">
    <property type="term" value="F:CoA-ligase activity"/>
    <property type="evidence" value="ECO:0007669"/>
    <property type="project" value="TreeGrafter"/>
</dbReference>
<evidence type="ECO:0008006" key="7">
    <source>
        <dbReference type="Google" id="ProtNLM"/>
    </source>
</evidence>
<dbReference type="PROSITE" id="PS00455">
    <property type="entry name" value="AMP_BINDING"/>
    <property type="match status" value="1"/>
</dbReference>
<dbReference type="InterPro" id="IPR020845">
    <property type="entry name" value="AMP-binding_CS"/>
</dbReference>
<dbReference type="Pfam" id="PF13193">
    <property type="entry name" value="AMP-binding_C"/>
    <property type="match status" value="1"/>
</dbReference>
<feature type="domain" description="AMP-dependent synthetase/ligase" evidence="3">
    <location>
        <begin position="38"/>
        <end position="402"/>
    </location>
</feature>
<dbReference type="GO" id="GO:0019748">
    <property type="term" value="P:secondary metabolic process"/>
    <property type="evidence" value="ECO:0007669"/>
    <property type="project" value="TreeGrafter"/>
</dbReference>
<dbReference type="GeneID" id="19976410"/>
<dbReference type="RefSeq" id="XP_008721611.1">
    <property type="nucleotide sequence ID" value="XM_008723389.1"/>
</dbReference>
<dbReference type="InterPro" id="IPR000873">
    <property type="entry name" value="AMP-dep_synth/lig_dom"/>
</dbReference>
<keyword evidence="2" id="KW-0436">Ligase</keyword>
<dbReference type="HOGENOM" id="CLU_000022_59_2_1"/>
<protein>
    <recommendedName>
        <fullName evidence="7">AMP-dependent synthetase/ligase domain-containing protein</fullName>
    </recommendedName>
</protein>
<dbReference type="InterPro" id="IPR045851">
    <property type="entry name" value="AMP-bd_C_sf"/>
</dbReference>
<accession>W2RM62</accession>
<dbReference type="SUPFAM" id="SSF56801">
    <property type="entry name" value="Acetyl-CoA synthetase-like"/>
    <property type="match status" value="1"/>
</dbReference>
<keyword evidence="6" id="KW-1185">Reference proteome</keyword>
<reference evidence="5 6" key="1">
    <citation type="submission" date="2013-03" db="EMBL/GenBank/DDBJ databases">
        <title>The Genome Sequence of Phialophora europaea CBS 101466.</title>
        <authorList>
            <consortium name="The Broad Institute Genomics Platform"/>
            <person name="Cuomo C."/>
            <person name="de Hoog S."/>
            <person name="Gorbushina A."/>
            <person name="Walker B."/>
            <person name="Young S.K."/>
            <person name="Zeng Q."/>
            <person name="Gargeya S."/>
            <person name="Fitzgerald M."/>
            <person name="Haas B."/>
            <person name="Abouelleil A."/>
            <person name="Allen A.W."/>
            <person name="Alvarado L."/>
            <person name="Arachchi H.M."/>
            <person name="Berlin A.M."/>
            <person name="Chapman S.B."/>
            <person name="Gainer-Dewar J."/>
            <person name="Goldberg J."/>
            <person name="Griggs A."/>
            <person name="Gujja S."/>
            <person name="Hansen M."/>
            <person name="Howarth C."/>
            <person name="Imamovic A."/>
            <person name="Ireland A."/>
            <person name="Larimer J."/>
            <person name="McCowan C."/>
            <person name="Murphy C."/>
            <person name="Pearson M."/>
            <person name="Poon T.W."/>
            <person name="Priest M."/>
            <person name="Roberts A."/>
            <person name="Saif S."/>
            <person name="Shea T."/>
            <person name="Sisk P."/>
            <person name="Sykes S."/>
            <person name="Wortman J."/>
            <person name="Nusbaum C."/>
            <person name="Birren B."/>
        </authorList>
    </citation>
    <scope>NUCLEOTIDE SEQUENCE [LARGE SCALE GENOMIC DNA]</scope>
    <source>
        <strain evidence="5 6">CBS 101466</strain>
    </source>
</reference>
<proteinExistence type="inferred from homology"/>
<dbReference type="EMBL" id="KB822725">
    <property type="protein sequence ID" value="ETN36793.1"/>
    <property type="molecule type" value="Genomic_DNA"/>
</dbReference>
<dbReference type="VEuPathDB" id="FungiDB:HMPREF1541_09071"/>
<feature type="domain" description="AMP-binding enzyme C-terminal" evidence="4">
    <location>
        <begin position="453"/>
        <end position="528"/>
    </location>
</feature>
<dbReference type="InterPro" id="IPR042099">
    <property type="entry name" value="ANL_N_sf"/>
</dbReference>
<evidence type="ECO:0000259" key="3">
    <source>
        <dbReference type="Pfam" id="PF00501"/>
    </source>
</evidence>
<dbReference type="InterPro" id="IPR025110">
    <property type="entry name" value="AMP-bd_C"/>
</dbReference>
<dbReference type="Gene3D" id="3.30.300.30">
    <property type="match status" value="1"/>
</dbReference>
<dbReference type="Gene3D" id="3.40.50.12780">
    <property type="entry name" value="N-terminal domain of ligase-like"/>
    <property type="match status" value="1"/>
</dbReference>
<evidence type="ECO:0000259" key="4">
    <source>
        <dbReference type="Pfam" id="PF13193"/>
    </source>
</evidence>
<name>W2RM62_CYPE1</name>
<dbReference type="OrthoDB" id="1898221at2759"/>
<dbReference type="eggNOG" id="KOG1176">
    <property type="taxonomic scope" value="Eukaryota"/>
</dbReference>
<dbReference type="STRING" id="1220924.W2RM62"/>
<evidence type="ECO:0000313" key="6">
    <source>
        <dbReference type="Proteomes" id="UP000030752"/>
    </source>
</evidence>
<sequence length="554" mass="61154">MIFSSPFQIEIPQQDLLSFLFASDRFQEDDAVWLSPSNPTVTVTKGKARQLAQQIGYSLRSRGIGQHRPGHDVVIHFVENQVMIAPTEFGTLCAEGICATCPPTATAFELARQMNLSGPKILICSPQTRAVAEDALRQCELKELPELMVMHSPTLDIKEARTGQTILTSQQLSWKPITDPAVLADRTACLIYSSGTTGLPKGVRLSHANFVANIKQIMYHFEPRYRLIRSEGRYPAMPGVLPNSNAAGVILHAMLPLAIGWQVYQVPKYDLPLLMEYVRKFRLSVLFLAPAIWQRIVNEYTKDDLKSVRFGMSGGSLLTNDLRSAVSDMFPEGIGLICNWGMTEATCEATQFPLHEIDTEESTGRLMPNMLAKVIDEKGSELGKGQMGELCIKGPNVTKGYFNNAKATADAFTHDGFLKTGDIAVVGQDEKVFIKGRYKELIKYKGNQVPPVELESVIITVPGVRDVGVIGVPQGDGNELPRAYVVRESAACTTDAINDAIKLRLANHKWLRGGVRWVDEIPRNTIGKIDRKILGQWCEGETRVNGGTSLTARL</sequence>
<dbReference type="Pfam" id="PF00501">
    <property type="entry name" value="AMP-binding"/>
    <property type="match status" value="1"/>
</dbReference>
<dbReference type="InParanoid" id="W2RM62"/>
<dbReference type="AlphaFoldDB" id="W2RM62"/>
<evidence type="ECO:0000313" key="5">
    <source>
        <dbReference type="EMBL" id="ETN36793.1"/>
    </source>
</evidence>
<dbReference type="Proteomes" id="UP000030752">
    <property type="component" value="Unassembled WGS sequence"/>
</dbReference>